<keyword evidence="1 3" id="KW-0456">Lyase</keyword>
<accession>I0K628</accession>
<dbReference type="PATRIC" id="fig|1166018.3.peg.3306"/>
<dbReference type="SMART" id="SM00922">
    <property type="entry name" value="MR_MLE"/>
    <property type="match status" value="1"/>
</dbReference>
<dbReference type="Pfam" id="PF13378">
    <property type="entry name" value="MR_MLE_C"/>
    <property type="match status" value="1"/>
</dbReference>
<dbReference type="PANTHER" id="PTHR48080:SF2">
    <property type="entry name" value="D-GALACTONATE DEHYDRATASE"/>
    <property type="match status" value="1"/>
</dbReference>
<dbReference type="Proteomes" id="UP000011058">
    <property type="component" value="Chromosome"/>
</dbReference>
<dbReference type="AlphaFoldDB" id="I0K628"/>
<protein>
    <submittedName>
        <fullName evidence="3">Galactonate dehydratase</fullName>
        <ecNumber evidence="3">4.2.1.6</ecNumber>
    </submittedName>
</protein>
<dbReference type="Gene3D" id="3.20.20.120">
    <property type="entry name" value="Enolase-like C-terminal domain"/>
    <property type="match status" value="1"/>
</dbReference>
<dbReference type="InterPro" id="IPR013342">
    <property type="entry name" value="Mandelate_racemase_C"/>
</dbReference>
<gene>
    <name evidence="3" type="ORF">FAES_1571</name>
</gene>
<dbReference type="InterPro" id="IPR019546">
    <property type="entry name" value="TAT_signal_bac_arc"/>
</dbReference>
<evidence type="ECO:0000313" key="3">
    <source>
        <dbReference type="EMBL" id="CCG99581.1"/>
    </source>
</evidence>
<sequence>MRRPSLAGAHSQSLTMKKAILDLLRHAPDRPAIASTPPVISSATPPSRRDFLQKSALGGLSVGLVFDRLKSPFAVDQELEFTTQRVNRLAAPSDLKITDLRIAHLAGVPFTSPIIRIDTNQGLVGWGEVRDGASPNYALMLKSRLLGKNPCNVEQLFKLIKPFGGHGRAAGGVCGVEMALWDLAGKAYNVPVYQMLGGKYRDYVRVYADTPEGKTYDDFAVNMKKRADQGFTFLKMDFGIGMLAGQKGMLVGGDVWDVANQYGNSQTSKVGNYGMTRHPFTRIQVTKKGIDKLAEHVGRVRDIVGYDTPLAADHFGHFDVNTAIQMGKAMEPFRLAWLEDLVPWFYGDQWKQITDAIDTPTLTGEDIFLKEEFIKLIDKRAVDMIHPDLASSGGILETKKIGDYAEESGIPMAMHFAGSPICMMANVHCAAATENFVALEHHGVDVDGWEDIVTGLKPIVEKGFVKVPDKPGLGVELNEDVAKKFLKKGSTWFAPTDVWNTKDSWDREWS</sequence>
<reference evidence="3 4" key="1">
    <citation type="journal article" date="2012" name="J. Bacteriol.">
        <title>Genome Sequence of Fibrella aestuarina BUZ 2T, a Filamentous Marine Bacterium.</title>
        <authorList>
            <person name="Filippini M."/>
            <person name="Qi W."/>
            <person name="Blom J."/>
            <person name="Goesmann A."/>
            <person name="Smits T.H."/>
            <person name="Bagheri H.C."/>
        </authorList>
    </citation>
    <scope>NUCLEOTIDE SEQUENCE [LARGE SCALE GENOMIC DNA]</scope>
    <source>
        <strain evidence="4">BUZ 2T</strain>
    </source>
</reference>
<dbReference type="EC" id="4.2.1.6" evidence="3"/>
<dbReference type="CDD" id="cd03316">
    <property type="entry name" value="MR_like"/>
    <property type="match status" value="1"/>
</dbReference>
<dbReference type="Gene3D" id="3.30.390.10">
    <property type="entry name" value="Enolase-like, N-terminal domain"/>
    <property type="match status" value="1"/>
</dbReference>
<feature type="domain" description="Mandelate racemase/muconate lactonizing enzyme C-terminal" evidence="2">
    <location>
        <begin position="216"/>
        <end position="360"/>
    </location>
</feature>
<dbReference type="STRING" id="1166018.FAES_1571"/>
<dbReference type="PANTHER" id="PTHR48080">
    <property type="entry name" value="D-GALACTONATE DEHYDRATASE-RELATED"/>
    <property type="match status" value="1"/>
</dbReference>
<dbReference type="SUPFAM" id="SSF54826">
    <property type="entry name" value="Enolase N-terminal domain-like"/>
    <property type="match status" value="1"/>
</dbReference>
<keyword evidence="4" id="KW-1185">Reference proteome</keyword>
<dbReference type="KEGG" id="fae:FAES_1571"/>
<dbReference type="GO" id="GO:0016854">
    <property type="term" value="F:racemase and epimerase activity"/>
    <property type="evidence" value="ECO:0007669"/>
    <property type="project" value="UniProtKB-ARBA"/>
</dbReference>
<dbReference type="EMBL" id="HE796683">
    <property type="protein sequence ID" value="CCG99581.1"/>
    <property type="molecule type" value="Genomic_DNA"/>
</dbReference>
<evidence type="ECO:0000313" key="4">
    <source>
        <dbReference type="Proteomes" id="UP000011058"/>
    </source>
</evidence>
<dbReference type="GO" id="GO:0008869">
    <property type="term" value="F:galactonate dehydratase activity"/>
    <property type="evidence" value="ECO:0007669"/>
    <property type="project" value="UniProtKB-EC"/>
</dbReference>
<evidence type="ECO:0000259" key="2">
    <source>
        <dbReference type="SMART" id="SM00922"/>
    </source>
</evidence>
<organism evidence="3 4">
    <name type="scientific">Fibrella aestuarina BUZ 2</name>
    <dbReference type="NCBI Taxonomy" id="1166018"/>
    <lineage>
        <taxon>Bacteria</taxon>
        <taxon>Pseudomonadati</taxon>
        <taxon>Bacteroidota</taxon>
        <taxon>Cytophagia</taxon>
        <taxon>Cytophagales</taxon>
        <taxon>Spirosomataceae</taxon>
        <taxon>Fibrella</taxon>
    </lineage>
</organism>
<proteinExistence type="predicted"/>
<evidence type="ECO:0000256" key="1">
    <source>
        <dbReference type="ARBA" id="ARBA00023239"/>
    </source>
</evidence>
<dbReference type="NCBIfam" id="TIGR01409">
    <property type="entry name" value="TAT_signal_seq"/>
    <property type="match status" value="1"/>
</dbReference>
<dbReference type="SFLD" id="SFLDG00179">
    <property type="entry name" value="mandelate_racemase"/>
    <property type="match status" value="1"/>
</dbReference>
<dbReference type="SUPFAM" id="SSF51604">
    <property type="entry name" value="Enolase C-terminal domain-like"/>
    <property type="match status" value="1"/>
</dbReference>
<dbReference type="SFLD" id="SFLDS00001">
    <property type="entry name" value="Enolase"/>
    <property type="match status" value="1"/>
</dbReference>
<dbReference type="eggNOG" id="COG4948">
    <property type="taxonomic scope" value="Bacteria"/>
</dbReference>
<dbReference type="HOGENOM" id="CLU_030273_3_2_10"/>
<name>I0K628_9BACT</name>
<dbReference type="InterPro" id="IPR036849">
    <property type="entry name" value="Enolase-like_C_sf"/>
</dbReference>
<dbReference type="InterPro" id="IPR029017">
    <property type="entry name" value="Enolase-like_N"/>
</dbReference>
<dbReference type="Pfam" id="PF02746">
    <property type="entry name" value="MR_MLE_N"/>
    <property type="match status" value="1"/>
</dbReference>
<dbReference type="InterPro" id="IPR013341">
    <property type="entry name" value="Mandelate_racemase_N_dom"/>
</dbReference>
<dbReference type="InterPro" id="IPR034593">
    <property type="entry name" value="DgoD-like"/>
</dbReference>
<dbReference type="InterPro" id="IPR029065">
    <property type="entry name" value="Enolase_C-like"/>
</dbReference>